<protein>
    <submittedName>
        <fullName evidence="2">Uncharacterized protein</fullName>
    </submittedName>
</protein>
<reference evidence="2" key="1">
    <citation type="submission" date="2021-07" db="EMBL/GenBank/DDBJ databases">
        <title>Elsinoe batatas strain:CRI-CJ2 Genome sequencing and assembly.</title>
        <authorList>
            <person name="Huang L."/>
        </authorList>
    </citation>
    <scope>NUCLEOTIDE SEQUENCE</scope>
    <source>
        <strain evidence="2">CRI-CJ2</strain>
    </source>
</reference>
<evidence type="ECO:0000313" key="3">
    <source>
        <dbReference type="Proteomes" id="UP000809789"/>
    </source>
</evidence>
<dbReference type="EMBL" id="JAESVG020000010">
    <property type="protein sequence ID" value="KAG8623810.1"/>
    <property type="molecule type" value="Genomic_DNA"/>
</dbReference>
<sequence>MALEEFDREHRTVWPGRCDLISVGAVLSQGRPCRMPIMPKKDWHDRHLPRGACNFVSYPVPPAPAISRRLRRSQVEMSHPFKTQSHRHPGEGSTVERTATPDAPTS</sequence>
<evidence type="ECO:0000256" key="1">
    <source>
        <dbReference type="SAM" id="MobiDB-lite"/>
    </source>
</evidence>
<organism evidence="2 3">
    <name type="scientific">Elsinoe batatas</name>
    <dbReference type="NCBI Taxonomy" id="2601811"/>
    <lineage>
        <taxon>Eukaryota</taxon>
        <taxon>Fungi</taxon>
        <taxon>Dikarya</taxon>
        <taxon>Ascomycota</taxon>
        <taxon>Pezizomycotina</taxon>
        <taxon>Dothideomycetes</taxon>
        <taxon>Dothideomycetidae</taxon>
        <taxon>Myriangiales</taxon>
        <taxon>Elsinoaceae</taxon>
        <taxon>Elsinoe</taxon>
    </lineage>
</organism>
<evidence type="ECO:0000313" key="2">
    <source>
        <dbReference type="EMBL" id="KAG8623810.1"/>
    </source>
</evidence>
<keyword evidence="3" id="KW-1185">Reference proteome</keyword>
<accession>A0A8K0KV20</accession>
<dbReference type="Proteomes" id="UP000809789">
    <property type="component" value="Unassembled WGS sequence"/>
</dbReference>
<feature type="region of interest" description="Disordered" evidence="1">
    <location>
        <begin position="72"/>
        <end position="106"/>
    </location>
</feature>
<proteinExistence type="predicted"/>
<comment type="caution">
    <text evidence="2">The sequence shown here is derived from an EMBL/GenBank/DDBJ whole genome shotgun (WGS) entry which is preliminary data.</text>
</comment>
<dbReference type="AlphaFoldDB" id="A0A8K0KV20"/>
<name>A0A8K0KV20_9PEZI</name>
<gene>
    <name evidence="2" type="ORF">KVT40_008786</name>
</gene>